<sequence>MPLIVISGFPASGKTKRALELKSYFESRGKRVHHISENKAIPKAGFHKNVYFADSQKEKMVRSDLKSEALRLLDKESVVILDAGNYIKGYRYELFCATKAARSTQCTLFCGIQNDRAWEFNCSRCGVEPEDLSKVEDESLLDNSNIAYSKEIFEGLCMRFEEPHGNCRWDSPLFVSFPDDELEFENIYSALFESKPLPPNQSTQNPPLSSTNYVFELDRLTQEIVSDVLAARKIGILGPVPIKNSQIKVEIPGNMTAIQLNRLRRQFLNYSKLHHATTSTLDKVPQLFVQFLNSNCGSGS</sequence>
<dbReference type="RefSeq" id="XP_005175555.2">
    <property type="nucleotide sequence ID" value="XM_005175498.4"/>
</dbReference>
<dbReference type="Pfam" id="PF08433">
    <property type="entry name" value="KTI12"/>
    <property type="match status" value="1"/>
</dbReference>
<evidence type="ECO:0000256" key="4">
    <source>
        <dbReference type="ARBA" id="ARBA00026170"/>
    </source>
</evidence>
<evidence type="ECO:0000256" key="3">
    <source>
        <dbReference type="ARBA" id="ARBA00025768"/>
    </source>
</evidence>
<dbReference type="CDD" id="cd02019">
    <property type="entry name" value="NK"/>
    <property type="match status" value="1"/>
</dbReference>
<evidence type="ECO:0000256" key="2">
    <source>
        <dbReference type="ARBA" id="ARBA00022840"/>
    </source>
</evidence>
<dbReference type="SUPFAM" id="SSF52540">
    <property type="entry name" value="P-loop containing nucleoside triphosphate hydrolases"/>
    <property type="match status" value="1"/>
</dbReference>
<dbReference type="Gene3D" id="3.40.50.300">
    <property type="entry name" value="P-loop containing nucleotide triphosphate hydrolases"/>
    <property type="match status" value="1"/>
</dbReference>
<protein>
    <recommendedName>
        <fullName evidence="4">Protein KTI12 homolog</fullName>
    </recommendedName>
</protein>
<dbReference type="KEGG" id="mde:101899612"/>
<dbReference type="GO" id="GO:0006400">
    <property type="term" value="P:tRNA modification"/>
    <property type="evidence" value="ECO:0007669"/>
    <property type="project" value="UniProtKB-ARBA"/>
</dbReference>
<comment type="similarity">
    <text evidence="3">Belongs to the KTI12 family.</text>
</comment>
<dbReference type="FunFam" id="3.40.50.300:FF:000827">
    <property type="entry name" value="KTI12 chromatin-associated homolog"/>
    <property type="match status" value="1"/>
</dbReference>
<dbReference type="PANTHER" id="PTHR12435">
    <property type="match status" value="1"/>
</dbReference>
<dbReference type="VEuPathDB" id="VectorBase:MDOMA2_014299"/>
<keyword evidence="1" id="KW-0547">Nucleotide-binding</keyword>
<reference evidence="5" key="1">
    <citation type="submission" date="2020-05" db="UniProtKB">
        <authorList>
            <consortium name="EnsemblMetazoa"/>
        </authorList>
    </citation>
    <scope>IDENTIFICATION</scope>
    <source>
        <strain evidence="5">Aabys</strain>
    </source>
</reference>
<dbReference type="InterPro" id="IPR027417">
    <property type="entry name" value="P-loop_NTPase"/>
</dbReference>
<evidence type="ECO:0000256" key="1">
    <source>
        <dbReference type="ARBA" id="ARBA00022741"/>
    </source>
</evidence>
<dbReference type="eggNOG" id="KOG3062">
    <property type="taxonomic scope" value="Eukaryota"/>
</dbReference>
<dbReference type="STRING" id="7370.A0A1I8NDP1"/>
<dbReference type="AlphaFoldDB" id="A0A1I8NDP1"/>
<dbReference type="OrthoDB" id="9972657at2759"/>
<accession>A0A1I8NDP1</accession>
<gene>
    <name evidence="5" type="primary">101899612</name>
</gene>
<evidence type="ECO:0000313" key="5">
    <source>
        <dbReference type="EnsemblMetazoa" id="MDOA014140-PA"/>
    </source>
</evidence>
<dbReference type="EnsemblMetazoa" id="MDOA014140-RA">
    <property type="protein sequence ID" value="MDOA014140-PA"/>
    <property type="gene ID" value="MDOA014140"/>
</dbReference>
<dbReference type="GO" id="GO:0006357">
    <property type="term" value="P:regulation of transcription by RNA polymerase II"/>
    <property type="evidence" value="ECO:0007669"/>
    <property type="project" value="UniProtKB-ARBA"/>
</dbReference>
<dbReference type="GO" id="GO:0005524">
    <property type="term" value="F:ATP binding"/>
    <property type="evidence" value="ECO:0007669"/>
    <property type="project" value="UniProtKB-KW"/>
</dbReference>
<organism evidence="5">
    <name type="scientific">Musca domestica</name>
    <name type="common">House fly</name>
    <dbReference type="NCBI Taxonomy" id="7370"/>
    <lineage>
        <taxon>Eukaryota</taxon>
        <taxon>Metazoa</taxon>
        <taxon>Ecdysozoa</taxon>
        <taxon>Arthropoda</taxon>
        <taxon>Hexapoda</taxon>
        <taxon>Insecta</taxon>
        <taxon>Pterygota</taxon>
        <taxon>Neoptera</taxon>
        <taxon>Endopterygota</taxon>
        <taxon>Diptera</taxon>
        <taxon>Brachycera</taxon>
        <taxon>Muscomorpha</taxon>
        <taxon>Muscoidea</taxon>
        <taxon>Muscidae</taxon>
        <taxon>Musca</taxon>
    </lineage>
</organism>
<name>A0A1I8NDP1_MUSDO</name>
<proteinExistence type="inferred from homology"/>
<dbReference type="InterPro" id="IPR013641">
    <property type="entry name" value="KTI12/PSTK"/>
</dbReference>
<keyword evidence="2" id="KW-0067">ATP-binding</keyword>
<dbReference type="VEuPathDB" id="VectorBase:MDOA014140"/>